<dbReference type="Pfam" id="PF13579">
    <property type="entry name" value="Glyco_trans_4_4"/>
    <property type="match status" value="1"/>
</dbReference>
<feature type="domain" description="Glycosyltransferase subfamily 4-like N-terminal" evidence="2">
    <location>
        <begin position="27"/>
        <end position="193"/>
    </location>
</feature>
<dbReference type="InterPro" id="IPR050194">
    <property type="entry name" value="Glycosyltransferase_grp1"/>
</dbReference>
<proteinExistence type="predicted"/>
<dbReference type="PANTHER" id="PTHR45947:SF3">
    <property type="entry name" value="SULFOQUINOVOSYL TRANSFERASE SQD2"/>
    <property type="match status" value="1"/>
</dbReference>
<dbReference type="Gene3D" id="3.40.50.2000">
    <property type="entry name" value="Glycogen Phosphorylase B"/>
    <property type="match status" value="2"/>
</dbReference>
<dbReference type="Proteomes" id="UP000751190">
    <property type="component" value="Unassembled WGS sequence"/>
</dbReference>
<organism evidence="3 4">
    <name type="scientific">Diacronema lutheri</name>
    <name type="common">Unicellular marine alga</name>
    <name type="synonym">Monochrysis lutheri</name>
    <dbReference type="NCBI Taxonomy" id="2081491"/>
    <lineage>
        <taxon>Eukaryota</taxon>
        <taxon>Haptista</taxon>
        <taxon>Haptophyta</taxon>
        <taxon>Pavlovophyceae</taxon>
        <taxon>Pavlovales</taxon>
        <taxon>Pavlovaceae</taxon>
        <taxon>Diacronema</taxon>
    </lineage>
</organism>
<keyword evidence="4" id="KW-1185">Reference proteome</keyword>
<evidence type="ECO:0000259" key="2">
    <source>
        <dbReference type="Pfam" id="PF13579"/>
    </source>
</evidence>
<comment type="caution">
    <text evidence="3">The sequence shown here is derived from an EMBL/GenBank/DDBJ whole genome shotgun (WGS) entry which is preliminary data.</text>
</comment>
<accession>A0A8J6C9Q8</accession>
<evidence type="ECO:0000313" key="4">
    <source>
        <dbReference type="Proteomes" id="UP000751190"/>
    </source>
</evidence>
<dbReference type="GO" id="GO:0016758">
    <property type="term" value="F:hexosyltransferase activity"/>
    <property type="evidence" value="ECO:0007669"/>
    <property type="project" value="TreeGrafter"/>
</dbReference>
<dbReference type="PANTHER" id="PTHR45947">
    <property type="entry name" value="SULFOQUINOVOSYL TRANSFERASE SQD2"/>
    <property type="match status" value="1"/>
</dbReference>
<dbReference type="OMA" id="EGFMGPA"/>
<feature type="region of interest" description="Disordered" evidence="1">
    <location>
        <begin position="391"/>
        <end position="411"/>
    </location>
</feature>
<gene>
    <name evidence="3" type="ORF">KFE25_013874</name>
</gene>
<dbReference type="InterPro" id="IPR028098">
    <property type="entry name" value="Glyco_trans_4-like_N"/>
</dbReference>
<name>A0A8J6C9Q8_DIALT</name>
<dbReference type="SUPFAM" id="SSF53756">
    <property type="entry name" value="UDP-Glycosyltransferase/glycogen phosphorylase"/>
    <property type="match status" value="1"/>
</dbReference>
<sequence>MAVGAERDRLLRVLVLALELAEPIFSGNGVYGRSIVEALLRRGASVLIVCAGPERPPDARPPELPASLRGAGLAGIVQVPLRSWGRLDRHSGWEQWAHGAAATAAPHVRHFAPDVVLAVDWTAMAAADALLPAAGLRARPPIAFACFRVFAASEGTSAADRAFYAAREAAAQRDASLTIAISTVDARLLRELQYGDGARAPPGRGAASIAPIVVLNPPLRAEIAAIANRTAVRNGSGERTLLLYCGRLAAEKNVLAFARAVALAAPALRALGVRPALVGGGADAQLVRAARDAVRDAFADALLLDFVQPAQLAPLLERTLLFVHPARYESYGMMLVEAAALGAPLLLDERGDIGASDLLPLGSHAYGADMGSAEALAATLRELVPALVREQRDGDGAQPARAADRARPSPSRAVAAAARAAALARGLDEFAAELTQLLQGMLAAHAAADGARSVERAVCDARADADSCVALNTCAEAVAS</sequence>
<evidence type="ECO:0000313" key="3">
    <source>
        <dbReference type="EMBL" id="KAG8461855.1"/>
    </source>
</evidence>
<dbReference type="AlphaFoldDB" id="A0A8J6C9Q8"/>
<reference evidence="3" key="1">
    <citation type="submission" date="2021-05" db="EMBL/GenBank/DDBJ databases">
        <title>The genome of the haptophyte Pavlova lutheri (Diacronema luteri, Pavlovales) - a model for lipid biosynthesis in eukaryotic algae.</title>
        <authorList>
            <person name="Hulatt C.J."/>
            <person name="Posewitz M.C."/>
        </authorList>
    </citation>
    <scope>NUCLEOTIDE SEQUENCE</scope>
    <source>
        <strain evidence="3">NIVA-4/92</strain>
    </source>
</reference>
<dbReference type="EMBL" id="JAGTXO010000023">
    <property type="protein sequence ID" value="KAG8461855.1"/>
    <property type="molecule type" value="Genomic_DNA"/>
</dbReference>
<dbReference type="Pfam" id="PF13692">
    <property type="entry name" value="Glyco_trans_1_4"/>
    <property type="match status" value="1"/>
</dbReference>
<dbReference type="OrthoDB" id="1910256at2759"/>
<evidence type="ECO:0000256" key="1">
    <source>
        <dbReference type="SAM" id="MobiDB-lite"/>
    </source>
</evidence>
<protein>
    <recommendedName>
        <fullName evidence="2">Glycosyltransferase subfamily 4-like N-terminal domain-containing protein</fullName>
    </recommendedName>
</protein>